<comment type="similarity">
    <text evidence="1">Belongs to the Gfa family.</text>
</comment>
<dbReference type="AlphaFoldDB" id="A0A9X2AW48"/>
<dbReference type="Proteomes" id="UP001139682">
    <property type="component" value="Unassembled WGS sequence"/>
</dbReference>
<evidence type="ECO:0000256" key="1">
    <source>
        <dbReference type="ARBA" id="ARBA00005495"/>
    </source>
</evidence>
<evidence type="ECO:0000313" key="7">
    <source>
        <dbReference type="Proteomes" id="UP001139682"/>
    </source>
</evidence>
<dbReference type="Pfam" id="PF04828">
    <property type="entry name" value="GFA"/>
    <property type="match status" value="1"/>
</dbReference>
<dbReference type="GO" id="GO:0016846">
    <property type="term" value="F:carbon-sulfur lyase activity"/>
    <property type="evidence" value="ECO:0007669"/>
    <property type="project" value="InterPro"/>
</dbReference>
<gene>
    <name evidence="6" type="ORF">MST27_16200</name>
</gene>
<evidence type="ECO:0000256" key="3">
    <source>
        <dbReference type="ARBA" id="ARBA00022833"/>
    </source>
</evidence>
<dbReference type="Gene3D" id="3.90.1590.10">
    <property type="entry name" value="glutathione-dependent formaldehyde- activating enzyme (gfa)"/>
    <property type="match status" value="1"/>
</dbReference>
<proteinExistence type="inferred from homology"/>
<organism evidence="6 7">
    <name type="scientific">Stutzerimonas marianensis</name>
    <dbReference type="NCBI Taxonomy" id="2929513"/>
    <lineage>
        <taxon>Bacteria</taxon>
        <taxon>Pseudomonadati</taxon>
        <taxon>Pseudomonadota</taxon>
        <taxon>Gammaproteobacteria</taxon>
        <taxon>Pseudomonadales</taxon>
        <taxon>Pseudomonadaceae</taxon>
        <taxon>Stutzerimonas</taxon>
    </lineage>
</organism>
<feature type="domain" description="CENP-V/GFA" evidence="5">
    <location>
        <begin position="3"/>
        <end position="131"/>
    </location>
</feature>
<protein>
    <submittedName>
        <fullName evidence="6">GFA family protein</fullName>
    </submittedName>
</protein>
<accession>A0A9X2AW48</accession>
<keyword evidence="7" id="KW-1185">Reference proteome</keyword>
<dbReference type="InterPro" id="IPR006913">
    <property type="entry name" value="CENP-V/GFA"/>
</dbReference>
<evidence type="ECO:0000256" key="4">
    <source>
        <dbReference type="ARBA" id="ARBA00023239"/>
    </source>
</evidence>
<comment type="caution">
    <text evidence="6">The sequence shown here is derived from an EMBL/GenBank/DDBJ whole genome shotgun (WGS) entry which is preliminary data.</text>
</comment>
<dbReference type="GO" id="GO:0046872">
    <property type="term" value="F:metal ion binding"/>
    <property type="evidence" value="ECO:0007669"/>
    <property type="project" value="UniProtKB-KW"/>
</dbReference>
<name>A0A9X2AW48_9GAMM</name>
<dbReference type="PANTHER" id="PTHR33337:SF44">
    <property type="entry name" value="DUF636 DOMAIN PROTEIN (AFU_ORTHOLOGUE AFUA_1G09754)"/>
    <property type="match status" value="1"/>
</dbReference>
<keyword evidence="4" id="KW-0456">Lyase</keyword>
<dbReference type="InterPro" id="IPR011057">
    <property type="entry name" value="Mss4-like_sf"/>
</dbReference>
<keyword evidence="2" id="KW-0479">Metal-binding</keyword>
<dbReference type="SUPFAM" id="SSF51316">
    <property type="entry name" value="Mss4-like"/>
    <property type="match status" value="1"/>
</dbReference>
<sequence length="163" mass="18295">MKLEGSCHCKAVRFSLESAEPYPFMRCYCSICRKTAGGGGYAINLGGDARTLQVEGREHLSIYQARITNDAGETRISDGQRHFCKHCGSALWLWDPNWPELVHPHASAIDTDLPVPPESTHLMLASKASWVQPQLGPDDRCFERYPDESLAQWHQRLGLQDKA</sequence>
<dbReference type="PANTHER" id="PTHR33337">
    <property type="entry name" value="GFA DOMAIN-CONTAINING PROTEIN"/>
    <property type="match status" value="1"/>
</dbReference>
<dbReference type="RefSeq" id="WP_243606982.1">
    <property type="nucleotide sequence ID" value="NZ_JALGRD010000009.1"/>
</dbReference>
<reference evidence="6" key="1">
    <citation type="submission" date="2022-03" db="EMBL/GenBank/DDBJ databases">
        <title>Pseudomonas marianensis sp. nov., a marine bacterium isolated from deep-sea sediments of the Mariana Trench.</title>
        <authorList>
            <person name="Wei Y."/>
        </authorList>
    </citation>
    <scope>NUCLEOTIDE SEQUENCE</scope>
    <source>
        <strain evidence="6">PS1</strain>
    </source>
</reference>
<dbReference type="EMBL" id="JALGRD010000009">
    <property type="protein sequence ID" value="MCJ0974916.1"/>
    <property type="molecule type" value="Genomic_DNA"/>
</dbReference>
<dbReference type="PROSITE" id="PS51891">
    <property type="entry name" value="CENP_V_GFA"/>
    <property type="match status" value="1"/>
</dbReference>
<keyword evidence="3" id="KW-0862">Zinc</keyword>
<evidence type="ECO:0000256" key="2">
    <source>
        <dbReference type="ARBA" id="ARBA00022723"/>
    </source>
</evidence>
<evidence type="ECO:0000259" key="5">
    <source>
        <dbReference type="PROSITE" id="PS51891"/>
    </source>
</evidence>
<evidence type="ECO:0000313" key="6">
    <source>
        <dbReference type="EMBL" id="MCJ0974916.1"/>
    </source>
</evidence>